<dbReference type="PANTHER" id="PTHR30344:SF1">
    <property type="entry name" value="6-PHOSPHOGLUCONOLACTONASE"/>
    <property type="match status" value="1"/>
</dbReference>
<comment type="similarity">
    <text evidence="1">Belongs to the cycloisomerase 2 family.</text>
</comment>
<dbReference type="EMBL" id="JAGGLQ010000001">
    <property type="protein sequence ID" value="MBP2034908.1"/>
    <property type="molecule type" value="Genomic_DNA"/>
</dbReference>
<protein>
    <submittedName>
        <fullName evidence="3">6-phosphogluconolactonase (Cycloisomerase 2 family)</fullName>
    </submittedName>
</protein>
<evidence type="ECO:0000256" key="1">
    <source>
        <dbReference type="ARBA" id="ARBA00005564"/>
    </source>
</evidence>
<feature type="region of interest" description="Disordered" evidence="2">
    <location>
        <begin position="107"/>
        <end position="129"/>
    </location>
</feature>
<evidence type="ECO:0000313" key="3">
    <source>
        <dbReference type="EMBL" id="MBP2034908.1"/>
    </source>
</evidence>
<dbReference type="InterPro" id="IPR050282">
    <property type="entry name" value="Cycloisomerase_2"/>
</dbReference>
<dbReference type="InterPro" id="IPR011048">
    <property type="entry name" value="Haem_d1_sf"/>
</dbReference>
<comment type="caution">
    <text evidence="3">The sequence shown here is derived from an EMBL/GenBank/DDBJ whole genome shotgun (WGS) entry which is preliminary data.</text>
</comment>
<gene>
    <name evidence="3" type="ORF">J2Z77_000692</name>
</gene>
<sequence>MDPVTGALTVLSVVDGPGDASCLALSVDRQVLYAAGGTDHGLAAAYRITADGLAPLGRPVPVDGLGPAYVSVVGNRLLIANYTSGTVSGLRIARDGRLEGPAVVLGHRGSGPDPERQAGPHAHHVTPDPSGRWVLSVDLGTDSVRVCLPDPAGGPLRVRAETSLRAGSGPREVVFHPRGDVAYVLHELEPQLTVCRWDAASGHLYPTGEVALGSGDDAADAREYPSVALVPGDGRFVWAAIRGSNLITTLSLSDGPEKPRITDVANCGGQWPRHLAAGPSARHLYVSNEWSGDVTWFETDPESGRLRLAGRLDVPAAACVVLA</sequence>
<dbReference type="Pfam" id="PF10282">
    <property type="entry name" value="Lactonase"/>
    <property type="match status" value="1"/>
</dbReference>
<dbReference type="RefSeq" id="WP_229920164.1">
    <property type="nucleotide sequence ID" value="NZ_BMVL01000002.1"/>
</dbReference>
<organism evidence="3 4">
    <name type="scientific">Streptomyces avidinii</name>
    <dbReference type="NCBI Taxonomy" id="1895"/>
    <lineage>
        <taxon>Bacteria</taxon>
        <taxon>Bacillati</taxon>
        <taxon>Actinomycetota</taxon>
        <taxon>Actinomycetes</taxon>
        <taxon>Kitasatosporales</taxon>
        <taxon>Streptomycetaceae</taxon>
        <taxon>Streptomyces</taxon>
    </lineage>
</organism>
<proteinExistence type="inferred from homology"/>
<dbReference type="Proteomes" id="UP001519310">
    <property type="component" value="Unassembled WGS sequence"/>
</dbReference>
<dbReference type="PANTHER" id="PTHR30344">
    <property type="entry name" value="6-PHOSPHOGLUCONOLACTONASE-RELATED"/>
    <property type="match status" value="1"/>
</dbReference>
<accession>A0ABS4KXZ6</accession>
<evidence type="ECO:0000256" key="2">
    <source>
        <dbReference type="SAM" id="MobiDB-lite"/>
    </source>
</evidence>
<name>A0ABS4KXZ6_STRAV</name>
<keyword evidence="4" id="KW-1185">Reference proteome</keyword>
<evidence type="ECO:0000313" key="4">
    <source>
        <dbReference type="Proteomes" id="UP001519310"/>
    </source>
</evidence>
<dbReference type="InterPro" id="IPR015943">
    <property type="entry name" value="WD40/YVTN_repeat-like_dom_sf"/>
</dbReference>
<dbReference type="Gene3D" id="2.130.10.10">
    <property type="entry name" value="YVTN repeat-like/Quinoprotein amine dehydrogenase"/>
    <property type="match status" value="1"/>
</dbReference>
<dbReference type="SUPFAM" id="SSF51004">
    <property type="entry name" value="C-terminal (heme d1) domain of cytochrome cd1-nitrite reductase"/>
    <property type="match status" value="1"/>
</dbReference>
<reference evidence="3 4" key="1">
    <citation type="submission" date="2021-03" db="EMBL/GenBank/DDBJ databases">
        <title>Genomic Encyclopedia of Type Strains, Phase IV (KMG-IV): sequencing the most valuable type-strain genomes for metagenomic binning, comparative biology and taxonomic classification.</title>
        <authorList>
            <person name="Goeker M."/>
        </authorList>
    </citation>
    <scope>NUCLEOTIDE SEQUENCE [LARGE SCALE GENOMIC DNA]</scope>
    <source>
        <strain evidence="3 4">DSM 40526</strain>
    </source>
</reference>
<dbReference type="InterPro" id="IPR019405">
    <property type="entry name" value="Lactonase_7-beta_prop"/>
</dbReference>